<dbReference type="GO" id="GO:0005829">
    <property type="term" value="C:cytosol"/>
    <property type="evidence" value="ECO:0007669"/>
    <property type="project" value="TreeGrafter"/>
</dbReference>
<dbReference type="Gene3D" id="1.10.10.10">
    <property type="entry name" value="Winged helix-like DNA-binding domain superfamily/Winged helix DNA-binding domain"/>
    <property type="match status" value="1"/>
</dbReference>
<keyword evidence="2" id="KW-0238">DNA-binding</keyword>
<evidence type="ECO:0000256" key="3">
    <source>
        <dbReference type="ARBA" id="ARBA00023163"/>
    </source>
</evidence>
<keyword evidence="1" id="KW-0805">Transcription regulation</keyword>
<dbReference type="CDD" id="cd00038">
    <property type="entry name" value="CAP_ED"/>
    <property type="match status" value="1"/>
</dbReference>
<dbReference type="InterPro" id="IPR018488">
    <property type="entry name" value="cNMP-bd_CS"/>
</dbReference>
<dbReference type="PROSITE" id="PS51063">
    <property type="entry name" value="HTH_CRP_2"/>
    <property type="match status" value="1"/>
</dbReference>
<dbReference type="SUPFAM" id="SSF46785">
    <property type="entry name" value="Winged helix' DNA-binding domain"/>
    <property type="match status" value="1"/>
</dbReference>
<evidence type="ECO:0000256" key="2">
    <source>
        <dbReference type="ARBA" id="ARBA00023125"/>
    </source>
</evidence>
<evidence type="ECO:0000313" key="5">
    <source>
        <dbReference type="Proteomes" id="UP000198226"/>
    </source>
</evidence>
<reference evidence="5" key="1">
    <citation type="submission" date="2016-06" db="EMBL/GenBank/DDBJ databases">
        <authorList>
            <person name="Varghese N."/>
            <person name="Submissions Spin"/>
        </authorList>
    </citation>
    <scope>NUCLEOTIDE SEQUENCE [LARGE SCALE GENOMIC DNA]</scope>
    <source>
        <strain evidence="5">DSM 44983</strain>
    </source>
</reference>
<dbReference type="Pfam" id="PF13545">
    <property type="entry name" value="HTH_Crp_2"/>
    <property type="match status" value="1"/>
</dbReference>
<dbReference type="GO" id="GO:0003677">
    <property type="term" value="F:DNA binding"/>
    <property type="evidence" value="ECO:0007669"/>
    <property type="project" value="UniProtKB-KW"/>
</dbReference>
<dbReference type="PANTHER" id="PTHR24567">
    <property type="entry name" value="CRP FAMILY TRANSCRIPTIONAL REGULATORY PROTEIN"/>
    <property type="match status" value="1"/>
</dbReference>
<dbReference type="GO" id="GO:0016301">
    <property type="term" value="F:kinase activity"/>
    <property type="evidence" value="ECO:0007669"/>
    <property type="project" value="UniProtKB-KW"/>
</dbReference>
<dbReference type="InterPro" id="IPR000595">
    <property type="entry name" value="cNMP-bd_dom"/>
</dbReference>
<dbReference type="EMBL" id="LT607752">
    <property type="protein sequence ID" value="SCG67440.1"/>
    <property type="molecule type" value="Genomic_DNA"/>
</dbReference>
<dbReference type="SUPFAM" id="SSF51206">
    <property type="entry name" value="cAMP-binding domain-like"/>
    <property type="match status" value="1"/>
</dbReference>
<dbReference type="AlphaFoldDB" id="A0A109IQ33"/>
<name>A0A109IQ33_9ACTN</name>
<dbReference type="Gene3D" id="2.60.120.10">
    <property type="entry name" value="Jelly Rolls"/>
    <property type="match status" value="1"/>
</dbReference>
<dbReference type="Proteomes" id="UP000198226">
    <property type="component" value="Chromosome I"/>
</dbReference>
<dbReference type="InterPro" id="IPR014710">
    <property type="entry name" value="RmlC-like_jellyroll"/>
</dbReference>
<dbReference type="InterPro" id="IPR012318">
    <property type="entry name" value="HTH_CRP"/>
</dbReference>
<proteinExistence type="predicted"/>
<keyword evidence="4" id="KW-0808">Transferase</keyword>
<dbReference type="PROSITE" id="PS00889">
    <property type="entry name" value="CNMP_BINDING_2"/>
    <property type="match status" value="1"/>
</dbReference>
<dbReference type="InterPro" id="IPR018490">
    <property type="entry name" value="cNMP-bd_dom_sf"/>
</dbReference>
<accession>A0A109IQ33</accession>
<keyword evidence="3" id="KW-0804">Transcription</keyword>
<sequence>MIQDRTGRAGTWPTGSFLARLTADDQAVLLAAGAPRSWTPGDLLFRQGDAGTSVVLMLRGYVKVLGRKPDGRPMLLAVRVAGDLLGELAILDGEPRSASVVAAARAAGRVMPAATFRSLLQERPSIADAVHRSVTAKLRMANRHRVDVGGDLVLVRIARLIAHLGEVYGRPVPEGTLIDLPLSHTDLAELVAAAEPSVQRALADLRRLGAVTVGYRKVVIRDRQALSTVAATAA</sequence>
<dbReference type="PANTHER" id="PTHR24567:SF74">
    <property type="entry name" value="HTH-TYPE TRANSCRIPTIONAL REGULATOR ARCR"/>
    <property type="match status" value="1"/>
</dbReference>
<dbReference type="SMART" id="SM00100">
    <property type="entry name" value="cNMP"/>
    <property type="match status" value="1"/>
</dbReference>
<keyword evidence="5" id="KW-1185">Reference proteome</keyword>
<dbReference type="InterPro" id="IPR050397">
    <property type="entry name" value="Env_Response_Regulators"/>
</dbReference>
<dbReference type="PROSITE" id="PS50042">
    <property type="entry name" value="CNMP_BINDING_3"/>
    <property type="match status" value="1"/>
</dbReference>
<dbReference type="OrthoDB" id="41390at2"/>
<dbReference type="Pfam" id="PF00027">
    <property type="entry name" value="cNMP_binding"/>
    <property type="match status" value="1"/>
</dbReference>
<dbReference type="GO" id="GO:0003700">
    <property type="term" value="F:DNA-binding transcription factor activity"/>
    <property type="evidence" value="ECO:0007669"/>
    <property type="project" value="TreeGrafter"/>
</dbReference>
<dbReference type="SMART" id="SM00419">
    <property type="entry name" value="HTH_CRP"/>
    <property type="match status" value="1"/>
</dbReference>
<gene>
    <name evidence="4" type="ORF">GA0070623_3273</name>
</gene>
<protein>
    <submittedName>
        <fullName evidence="4">cAMP-binding domain of CRP or a regulatory subunit of cAMP-dependent protein kinases</fullName>
    </submittedName>
</protein>
<keyword evidence="4" id="KW-0418">Kinase</keyword>
<dbReference type="RefSeq" id="WP_067300324.1">
    <property type="nucleotide sequence ID" value="NZ_LRMV01000001.1"/>
</dbReference>
<evidence type="ECO:0000256" key="1">
    <source>
        <dbReference type="ARBA" id="ARBA00023015"/>
    </source>
</evidence>
<organism evidence="4 5">
    <name type="scientific">Micromonospora rifamycinica</name>
    <dbReference type="NCBI Taxonomy" id="291594"/>
    <lineage>
        <taxon>Bacteria</taxon>
        <taxon>Bacillati</taxon>
        <taxon>Actinomycetota</taxon>
        <taxon>Actinomycetes</taxon>
        <taxon>Micromonosporales</taxon>
        <taxon>Micromonosporaceae</taxon>
        <taxon>Micromonospora</taxon>
    </lineage>
</organism>
<dbReference type="InterPro" id="IPR036390">
    <property type="entry name" value="WH_DNA-bd_sf"/>
</dbReference>
<dbReference type="InterPro" id="IPR036388">
    <property type="entry name" value="WH-like_DNA-bd_sf"/>
</dbReference>
<evidence type="ECO:0000313" key="4">
    <source>
        <dbReference type="EMBL" id="SCG67440.1"/>
    </source>
</evidence>